<accession>D8MX14</accession>
<name>D8MX14_ERWBE</name>
<sequence length="39" mass="4592">MCHRKKEVGEGLFIIHRPACSYFVQRLHQRRLISAILGQ</sequence>
<protein>
    <submittedName>
        <fullName evidence="1">Uncharacterized protein</fullName>
    </submittedName>
</protein>
<keyword evidence="2" id="KW-1185">Reference proteome</keyword>
<reference evidence="1 2" key="1">
    <citation type="journal article" date="2010" name="BMC Genomics">
        <title>Genome comparison of the epiphytic bacteria Erwinia billingiae and E. tasmaniensis with the pear pathogen E. pyrifoliae.</title>
        <authorList>
            <person name="Kube M."/>
            <person name="Migdoll A.M."/>
            <person name="Gehring I."/>
            <person name="Heitmann K."/>
            <person name="Mayer Y."/>
            <person name="Kuhl H."/>
            <person name="Knaust F."/>
            <person name="Geider K."/>
            <person name="Reinhardt R."/>
        </authorList>
    </citation>
    <scope>NUCLEOTIDE SEQUENCE [LARGE SCALE GENOMIC DNA]</scope>
    <source>
        <strain evidence="1 2">Eb661</strain>
    </source>
</reference>
<dbReference type="AlphaFoldDB" id="D8MX14"/>
<evidence type="ECO:0000313" key="2">
    <source>
        <dbReference type="Proteomes" id="UP000008793"/>
    </source>
</evidence>
<gene>
    <name evidence="1" type="ordered locus">EbC_38400</name>
</gene>
<dbReference type="HOGENOM" id="CLU_3309419_0_0_6"/>
<dbReference type="STRING" id="634500.EbC_38400"/>
<organism evidence="2">
    <name type="scientific">Erwinia billingiae (strain Eb661)</name>
    <dbReference type="NCBI Taxonomy" id="634500"/>
    <lineage>
        <taxon>Bacteria</taxon>
        <taxon>Pseudomonadati</taxon>
        <taxon>Pseudomonadota</taxon>
        <taxon>Gammaproteobacteria</taxon>
        <taxon>Enterobacterales</taxon>
        <taxon>Erwiniaceae</taxon>
        <taxon>Erwinia</taxon>
    </lineage>
</organism>
<dbReference type="Proteomes" id="UP000008793">
    <property type="component" value="Chromosome"/>
</dbReference>
<dbReference type="KEGG" id="ebi:EbC_38400"/>
<dbReference type="EMBL" id="FP236843">
    <property type="protein sequence ID" value="CAX61371.1"/>
    <property type="molecule type" value="Genomic_DNA"/>
</dbReference>
<evidence type="ECO:0000313" key="1">
    <source>
        <dbReference type="EMBL" id="CAX61371.1"/>
    </source>
</evidence>
<proteinExistence type="predicted"/>